<proteinExistence type="predicted"/>
<sequence length="128" mass="14707">MKKTRYAEEQIALEHSAKRWAFLRPLFITGRRKKSVGGDIKSGYNAGNRMATINDSFDCFNFKLFGITFTAQICNDSVSHDLPATRQEKSTQIDTLLTSGARWKLFFTSQVNRGRLQKKSRICYIVVY</sequence>
<dbReference type="EMBL" id="FPAV01000007">
    <property type="protein sequence ID" value="SFT94359.1"/>
    <property type="molecule type" value="Genomic_DNA"/>
</dbReference>
<dbReference type="AlphaFoldDB" id="A0AAX2ERM8"/>
<dbReference type="Proteomes" id="UP000199173">
    <property type="component" value="Unassembled WGS sequence"/>
</dbReference>
<evidence type="ECO:0000313" key="2">
    <source>
        <dbReference type="EMBL" id="SFT94359.1"/>
    </source>
</evidence>
<dbReference type="Proteomes" id="UP000198760">
    <property type="component" value="Unassembled WGS sequence"/>
</dbReference>
<name>A0AAX2ERM8_9ENTR</name>
<dbReference type="EMBL" id="FOYJ01000004">
    <property type="protein sequence ID" value="SFR11358.1"/>
    <property type="molecule type" value="Genomic_DNA"/>
</dbReference>
<reference evidence="3 4" key="1">
    <citation type="submission" date="2016-10" db="EMBL/GenBank/DDBJ databases">
        <authorList>
            <person name="Varghese N."/>
            <person name="Submissions S."/>
        </authorList>
    </citation>
    <scope>NUCLEOTIDE SEQUENCE [LARGE SCALE GENOMIC DNA]</scope>
    <source>
        <strain evidence="2 3">NFIX06</strain>
        <strain evidence="1 4">NFIX08</strain>
    </source>
</reference>
<dbReference type="KEGG" id="krd:A3780_12620"/>
<protein>
    <submittedName>
        <fullName evidence="1">Uncharacterized protein</fullName>
    </submittedName>
</protein>
<accession>A0AAX2ERM8</accession>
<comment type="caution">
    <text evidence="1">The sequence shown here is derived from an EMBL/GenBank/DDBJ whole genome shotgun (WGS) entry which is preliminary data.</text>
</comment>
<evidence type="ECO:0000313" key="4">
    <source>
        <dbReference type="Proteomes" id="UP000199173"/>
    </source>
</evidence>
<keyword evidence="3" id="KW-1185">Reference proteome</keyword>
<organism evidence="1 4">
    <name type="scientific">Kosakonia radicincitans</name>
    <dbReference type="NCBI Taxonomy" id="283686"/>
    <lineage>
        <taxon>Bacteria</taxon>
        <taxon>Pseudomonadati</taxon>
        <taxon>Pseudomonadota</taxon>
        <taxon>Gammaproteobacteria</taxon>
        <taxon>Enterobacterales</taxon>
        <taxon>Enterobacteriaceae</taxon>
        <taxon>Kosakonia</taxon>
    </lineage>
</organism>
<gene>
    <name evidence="2" type="ORF">SAMN03159428_02906</name>
    <name evidence="1" type="ORF">SAMN03159514_02165</name>
</gene>
<evidence type="ECO:0000313" key="1">
    <source>
        <dbReference type="EMBL" id="SFR11358.1"/>
    </source>
</evidence>
<evidence type="ECO:0000313" key="3">
    <source>
        <dbReference type="Proteomes" id="UP000198760"/>
    </source>
</evidence>